<evidence type="ECO:0000313" key="2">
    <source>
        <dbReference type="Proteomes" id="UP001281410"/>
    </source>
</evidence>
<dbReference type="PANTHER" id="PTHR31973">
    <property type="entry name" value="POLYPROTEIN, PUTATIVE-RELATED"/>
    <property type="match status" value="1"/>
</dbReference>
<gene>
    <name evidence="1" type="ORF">Dsin_012573</name>
</gene>
<proteinExistence type="predicted"/>
<dbReference type="Proteomes" id="UP001281410">
    <property type="component" value="Unassembled WGS sequence"/>
</dbReference>
<dbReference type="AlphaFoldDB" id="A0AAE0E832"/>
<accession>A0AAE0E832</accession>
<keyword evidence="2" id="KW-1185">Reference proteome</keyword>
<dbReference type="EMBL" id="JANJYJ010000004">
    <property type="protein sequence ID" value="KAK3218603.1"/>
    <property type="molecule type" value="Genomic_DNA"/>
</dbReference>
<evidence type="ECO:0000313" key="1">
    <source>
        <dbReference type="EMBL" id="KAK3218603.1"/>
    </source>
</evidence>
<sequence>MRDKHGINLSYNKAYGSKDRALHSIFDDPWESFNMLHVYFYMLLKSNPRTVTEIETDRKNRFKYGFMALGACIEGFNTVIKPVIAVDVTHLKSKTRGVLLVVVCKDGNEMIYPFSIWVYKFRKHKVVDTVLNATSLSDLAS</sequence>
<reference evidence="1" key="1">
    <citation type="journal article" date="2023" name="Plant J.">
        <title>Genome sequences and population genomics provide insights into the demographic history, inbreeding, and mutation load of two 'living fossil' tree species of Dipteronia.</title>
        <authorList>
            <person name="Feng Y."/>
            <person name="Comes H.P."/>
            <person name="Chen J."/>
            <person name="Zhu S."/>
            <person name="Lu R."/>
            <person name="Zhang X."/>
            <person name="Li P."/>
            <person name="Qiu J."/>
            <person name="Olsen K.M."/>
            <person name="Qiu Y."/>
        </authorList>
    </citation>
    <scope>NUCLEOTIDE SEQUENCE</scope>
    <source>
        <strain evidence="1">NBL</strain>
    </source>
</reference>
<organism evidence="1 2">
    <name type="scientific">Dipteronia sinensis</name>
    <dbReference type="NCBI Taxonomy" id="43782"/>
    <lineage>
        <taxon>Eukaryota</taxon>
        <taxon>Viridiplantae</taxon>
        <taxon>Streptophyta</taxon>
        <taxon>Embryophyta</taxon>
        <taxon>Tracheophyta</taxon>
        <taxon>Spermatophyta</taxon>
        <taxon>Magnoliopsida</taxon>
        <taxon>eudicotyledons</taxon>
        <taxon>Gunneridae</taxon>
        <taxon>Pentapetalae</taxon>
        <taxon>rosids</taxon>
        <taxon>malvids</taxon>
        <taxon>Sapindales</taxon>
        <taxon>Sapindaceae</taxon>
        <taxon>Hippocastanoideae</taxon>
        <taxon>Acereae</taxon>
        <taxon>Dipteronia</taxon>
    </lineage>
</organism>
<dbReference type="PANTHER" id="PTHR31973:SF195">
    <property type="entry name" value="MUDR FAMILY TRANSPOSASE"/>
    <property type="match status" value="1"/>
</dbReference>
<comment type="caution">
    <text evidence="1">The sequence shown here is derived from an EMBL/GenBank/DDBJ whole genome shotgun (WGS) entry which is preliminary data.</text>
</comment>
<name>A0AAE0E832_9ROSI</name>
<protein>
    <recommendedName>
        <fullName evidence="3">Transposase</fullName>
    </recommendedName>
</protein>
<evidence type="ECO:0008006" key="3">
    <source>
        <dbReference type="Google" id="ProtNLM"/>
    </source>
</evidence>